<dbReference type="PATRIC" id="fig|717774.3.peg.1732"/>
<name>F2JZS8_MARM1</name>
<feature type="transmembrane region" description="Helical" evidence="1">
    <location>
        <begin position="112"/>
        <end position="132"/>
    </location>
</feature>
<dbReference type="RefSeq" id="WP_013660837.1">
    <property type="nucleotide sequence ID" value="NC_015276.1"/>
</dbReference>
<gene>
    <name evidence="2" type="ordered locus">Marme_1673</name>
</gene>
<evidence type="ECO:0000313" key="3">
    <source>
        <dbReference type="Proteomes" id="UP000001062"/>
    </source>
</evidence>
<dbReference type="HOGENOM" id="CLU_1293119_0_0_6"/>
<feature type="transmembrane region" description="Helical" evidence="1">
    <location>
        <begin position="16"/>
        <end position="38"/>
    </location>
</feature>
<keyword evidence="3" id="KW-1185">Reference proteome</keyword>
<dbReference type="EMBL" id="CP002583">
    <property type="protein sequence ID" value="ADZ90932.1"/>
    <property type="molecule type" value="Genomic_DNA"/>
</dbReference>
<evidence type="ECO:0000313" key="2">
    <source>
        <dbReference type="EMBL" id="ADZ90932.1"/>
    </source>
</evidence>
<dbReference type="Proteomes" id="UP000001062">
    <property type="component" value="Chromosome"/>
</dbReference>
<sequence length="213" mass="23981">MEIAEKPITIYKNVMLGLLAISVCATFFASYIFIGLFIGSPVHLWLKNQMILAPIIKELIDVEPMIVDALVKAIYPMFVVWSVIFFVYPYFKNNTDSFNSYIKVTSLFFGGPSWILFLLGSGCLGIGVYAINADSTNAGLGISAISLILFIFPAWYFRRYKTVLVSEDNKLMGKYSSFGGWVFTIFALIGYLWSIFAEPVRTLISIYEAWPCS</sequence>
<accession>F2JZS8</accession>
<evidence type="ECO:0000256" key="1">
    <source>
        <dbReference type="SAM" id="Phobius"/>
    </source>
</evidence>
<reference evidence="2 3" key="1">
    <citation type="journal article" date="2012" name="Stand. Genomic Sci.">
        <title>Complete genome sequence of the melanogenic marine bacterium Marinomonas mediterranea type strain (MMB-1(T)).</title>
        <authorList>
            <person name="Lucas-Elio P."/>
            <person name="Goodwin L."/>
            <person name="Woyke T."/>
            <person name="Pitluck S."/>
            <person name="Nolan M."/>
            <person name="Kyrpides N.C."/>
            <person name="Detter J.C."/>
            <person name="Copeland A."/>
            <person name="Teshima H."/>
            <person name="Bruce D."/>
            <person name="Detter C."/>
            <person name="Tapia R."/>
            <person name="Han S."/>
            <person name="Land M.L."/>
            <person name="Ivanova N."/>
            <person name="Mikhailova N."/>
            <person name="Johnston A.W."/>
            <person name="Sanchez-Amat A."/>
        </authorList>
    </citation>
    <scope>NUCLEOTIDE SEQUENCE [LARGE SCALE GENOMIC DNA]</scope>
    <source>
        <strain evidence="3">ATCC 700492 / JCM 21426 / NBRC 103028 / MMB-1</strain>
    </source>
</reference>
<dbReference type="KEGG" id="mme:Marme_1673"/>
<feature type="transmembrane region" description="Helical" evidence="1">
    <location>
        <begin position="178"/>
        <end position="196"/>
    </location>
</feature>
<keyword evidence="1" id="KW-1133">Transmembrane helix</keyword>
<keyword evidence="1" id="KW-0812">Transmembrane</keyword>
<feature type="transmembrane region" description="Helical" evidence="1">
    <location>
        <begin position="138"/>
        <end position="157"/>
    </location>
</feature>
<protein>
    <submittedName>
        <fullName evidence="2">Uncharacterized protein</fullName>
    </submittedName>
</protein>
<proteinExistence type="predicted"/>
<feature type="transmembrane region" description="Helical" evidence="1">
    <location>
        <begin position="73"/>
        <end position="91"/>
    </location>
</feature>
<keyword evidence="1" id="KW-0472">Membrane</keyword>
<dbReference type="AlphaFoldDB" id="F2JZS8"/>
<organism evidence="2 3">
    <name type="scientific">Marinomonas mediterranea (strain ATCC 700492 / JCM 21426 / NBRC 103028 / MMB-1)</name>
    <dbReference type="NCBI Taxonomy" id="717774"/>
    <lineage>
        <taxon>Bacteria</taxon>
        <taxon>Pseudomonadati</taxon>
        <taxon>Pseudomonadota</taxon>
        <taxon>Gammaproteobacteria</taxon>
        <taxon>Oceanospirillales</taxon>
        <taxon>Oceanospirillaceae</taxon>
        <taxon>Marinomonas</taxon>
    </lineage>
</organism>